<sequence length="43" mass="4469">MSATRARSSVPEPSGAVLSSARGGQVRSDREIPGQEMLGRARG</sequence>
<proteinExistence type="predicted"/>
<comment type="caution">
    <text evidence="2">The sequence shown here is derived from an EMBL/GenBank/DDBJ whole genome shotgun (WGS) entry which is preliminary data.</text>
</comment>
<gene>
    <name evidence="2" type="ORF">SGL43_00605</name>
</gene>
<evidence type="ECO:0000256" key="1">
    <source>
        <dbReference type="SAM" id="MobiDB-lite"/>
    </source>
</evidence>
<organism evidence="2 3">
    <name type="scientific">Streptomyces globisporus</name>
    <dbReference type="NCBI Taxonomy" id="1908"/>
    <lineage>
        <taxon>Bacteria</taxon>
        <taxon>Bacillati</taxon>
        <taxon>Actinomycetota</taxon>
        <taxon>Actinomycetes</taxon>
        <taxon>Kitasatosporales</taxon>
        <taxon>Streptomycetaceae</taxon>
        <taxon>Streptomyces</taxon>
    </lineage>
</organism>
<feature type="region of interest" description="Disordered" evidence="1">
    <location>
        <begin position="1"/>
        <end position="43"/>
    </location>
</feature>
<reference evidence="2" key="1">
    <citation type="submission" date="2022-03" db="EMBL/GenBank/DDBJ databases">
        <authorList>
            <person name="Leyn A S."/>
        </authorList>
    </citation>
    <scope>NUCLEOTIDE SEQUENCE</scope>
    <source>
        <strain evidence="2">Streptomyces globisporus 4-3</strain>
    </source>
</reference>
<dbReference type="EMBL" id="CAKXYP010000002">
    <property type="protein sequence ID" value="CAH9413606.1"/>
    <property type="molecule type" value="Genomic_DNA"/>
</dbReference>
<evidence type="ECO:0000313" key="2">
    <source>
        <dbReference type="EMBL" id="CAH9413606.1"/>
    </source>
</evidence>
<protein>
    <submittedName>
        <fullName evidence="2">Uncharacterized protein</fullName>
    </submittedName>
</protein>
<evidence type="ECO:0000313" key="3">
    <source>
        <dbReference type="Proteomes" id="UP001154015"/>
    </source>
</evidence>
<dbReference type="Proteomes" id="UP001154015">
    <property type="component" value="Unassembled WGS sequence"/>
</dbReference>
<accession>A0ABN8UXI9</accession>
<name>A0ABN8UXI9_STRGL</name>
<keyword evidence="3" id="KW-1185">Reference proteome</keyword>